<feature type="transmembrane region" description="Helical" evidence="5">
    <location>
        <begin position="153"/>
        <end position="170"/>
    </location>
</feature>
<feature type="transmembrane region" description="Helical" evidence="5">
    <location>
        <begin position="176"/>
        <end position="194"/>
    </location>
</feature>
<keyword evidence="2 5" id="KW-0812">Transmembrane</keyword>
<comment type="caution">
    <text evidence="7">The sequence shown here is derived from an EMBL/GenBank/DDBJ whole genome shotgun (WGS) entry which is preliminary data.</text>
</comment>
<dbReference type="Proteomes" id="UP000271227">
    <property type="component" value="Unassembled WGS sequence"/>
</dbReference>
<gene>
    <name evidence="7" type="ORF">BXY39_3078</name>
</gene>
<dbReference type="AlphaFoldDB" id="A0A3M0C258"/>
<evidence type="ECO:0000256" key="2">
    <source>
        <dbReference type="ARBA" id="ARBA00022692"/>
    </source>
</evidence>
<organism evidence="7 8">
    <name type="scientific">Eilatimonas milleporae</name>
    <dbReference type="NCBI Taxonomy" id="911205"/>
    <lineage>
        <taxon>Bacteria</taxon>
        <taxon>Pseudomonadati</taxon>
        <taxon>Pseudomonadota</taxon>
        <taxon>Alphaproteobacteria</taxon>
        <taxon>Kordiimonadales</taxon>
        <taxon>Kordiimonadaceae</taxon>
        <taxon>Eilatimonas</taxon>
    </lineage>
</organism>
<evidence type="ECO:0000256" key="4">
    <source>
        <dbReference type="ARBA" id="ARBA00023136"/>
    </source>
</evidence>
<dbReference type="EMBL" id="REFR01000014">
    <property type="protein sequence ID" value="RMB02727.1"/>
    <property type="molecule type" value="Genomic_DNA"/>
</dbReference>
<evidence type="ECO:0000256" key="3">
    <source>
        <dbReference type="ARBA" id="ARBA00022989"/>
    </source>
</evidence>
<evidence type="ECO:0000313" key="8">
    <source>
        <dbReference type="Proteomes" id="UP000271227"/>
    </source>
</evidence>
<dbReference type="OrthoDB" id="9799649at2"/>
<dbReference type="Gene3D" id="1.20.1510.10">
    <property type="entry name" value="Cation efflux protein transmembrane domain"/>
    <property type="match status" value="1"/>
</dbReference>
<evidence type="ECO:0000256" key="5">
    <source>
        <dbReference type="SAM" id="Phobius"/>
    </source>
</evidence>
<keyword evidence="4 5" id="KW-0472">Membrane</keyword>
<evidence type="ECO:0000256" key="1">
    <source>
        <dbReference type="ARBA" id="ARBA00004141"/>
    </source>
</evidence>
<feature type="domain" description="Cation efflux protein transmembrane" evidence="6">
    <location>
        <begin position="23"/>
        <end position="196"/>
    </location>
</feature>
<dbReference type="InterPro" id="IPR027469">
    <property type="entry name" value="Cation_efflux_TMD_sf"/>
</dbReference>
<feature type="transmembrane region" description="Helical" evidence="5">
    <location>
        <begin position="88"/>
        <end position="107"/>
    </location>
</feature>
<dbReference type="GO" id="GO:0016020">
    <property type="term" value="C:membrane"/>
    <property type="evidence" value="ECO:0007669"/>
    <property type="project" value="UniProtKB-SubCell"/>
</dbReference>
<proteinExistence type="predicted"/>
<feature type="transmembrane region" description="Helical" evidence="5">
    <location>
        <begin position="56"/>
        <end position="76"/>
    </location>
</feature>
<dbReference type="RefSeq" id="WP_121939734.1">
    <property type="nucleotide sequence ID" value="NZ_REFR01000014.1"/>
</dbReference>
<dbReference type="Pfam" id="PF01545">
    <property type="entry name" value="Cation_efflux"/>
    <property type="match status" value="1"/>
</dbReference>
<keyword evidence="8" id="KW-1185">Reference proteome</keyword>
<evidence type="ECO:0000259" key="6">
    <source>
        <dbReference type="Pfam" id="PF01545"/>
    </source>
</evidence>
<comment type="subcellular location">
    <subcellularLocation>
        <location evidence="1">Membrane</location>
        <topology evidence="1">Multi-pass membrane protein</topology>
    </subcellularLocation>
</comment>
<evidence type="ECO:0000313" key="7">
    <source>
        <dbReference type="EMBL" id="RMB02727.1"/>
    </source>
</evidence>
<accession>A0A3M0C258</accession>
<feature type="transmembrane region" description="Helical" evidence="5">
    <location>
        <begin position="113"/>
        <end position="132"/>
    </location>
</feature>
<reference evidence="7 8" key="1">
    <citation type="submission" date="2018-10" db="EMBL/GenBank/DDBJ databases">
        <title>Genomic Encyclopedia of Archaeal and Bacterial Type Strains, Phase II (KMG-II): from individual species to whole genera.</title>
        <authorList>
            <person name="Goeker M."/>
        </authorList>
    </citation>
    <scope>NUCLEOTIDE SEQUENCE [LARGE SCALE GENOMIC DNA]</scope>
    <source>
        <strain evidence="7 8">DSM 25217</strain>
    </source>
</reference>
<feature type="transmembrane region" description="Helical" evidence="5">
    <location>
        <begin position="22"/>
        <end position="44"/>
    </location>
</feature>
<keyword evidence="3 5" id="KW-1133">Transmembrane helix</keyword>
<dbReference type="GO" id="GO:0008324">
    <property type="term" value="F:monoatomic cation transmembrane transporter activity"/>
    <property type="evidence" value="ECO:0007669"/>
    <property type="project" value="InterPro"/>
</dbReference>
<protein>
    <submittedName>
        <fullName evidence="7">Co/Zn/Cd efflux system component</fullName>
    </submittedName>
</protein>
<name>A0A3M0C258_9PROT</name>
<dbReference type="SUPFAM" id="SSF161111">
    <property type="entry name" value="Cation efflux protein transmembrane domain-like"/>
    <property type="match status" value="1"/>
</dbReference>
<dbReference type="InterPro" id="IPR058533">
    <property type="entry name" value="Cation_efflux_TM"/>
</dbReference>
<sequence length="212" mass="22142">MGAGCAHHEPVFDGRDPAFRRALLAVIAINAGMFLIEMPMGFVGASQALKADALDFLGDTATYAMSLAVIGSSIMVRSAAAMIKGISLSVMGLGVLGLALYRVFVLAEPAAPIMGSVAVAALVANLASVLILMRFRDGDSNVRSVWLCSRNDAIGNVAVLIAAGAVWLTGTRWPDLIVAGFMASLFLLNSVSIVRQAHGERQSARLISQPGE</sequence>
<dbReference type="InParanoid" id="A0A3M0C258"/>